<dbReference type="OrthoDB" id="159246at2"/>
<keyword evidence="2" id="KW-0460">Magnesium</keyword>
<dbReference type="InterPro" id="IPR029044">
    <property type="entry name" value="Nucleotide-diphossugar_trans"/>
</dbReference>
<dbReference type="PANTHER" id="PTHR19136">
    <property type="entry name" value="MOLYBDENUM COFACTOR GUANYLYLTRANSFERASE"/>
    <property type="match status" value="1"/>
</dbReference>
<evidence type="ECO:0000256" key="1">
    <source>
        <dbReference type="ARBA" id="ARBA00022679"/>
    </source>
</evidence>
<keyword evidence="5" id="KW-1185">Reference proteome</keyword>
<reference evidence="4 5" key="1">
    <citation type="submission" date="2019-12" db="EMBL/GenBank/DDBJ databases">
        <title>Genomic-based taxomic classification of the family Erythrobacteraceae.</title>
        <authorList>
            <person name="Xu L."/>
        </authorList>
    </citation>
    <scope>NUCLEOTIDE SEQUENCE [LARGE SCALE GENOMIC DNA]</scope>
    <source>
        <strain evidence="4 5">DSM 17792</strain>
    </source>
</reference>
<dbReference type="SUPFAM" id="SSF53448">
    <property type="entry name" value="Nucleotide-diphospho-sugar transferases"/>
    <property type="match status" value="1"/>
</dbReference>
<dbReference type="AlphaFoldDB" id="A0A844XR41"/>
<feature type="domain" description="MobA-like NTP transferase" evidence="3">
    <location>
        <begin position="5"/>
        <end position="125"/>
    </location>
</feature>
<dbReference type="RefSeq" id="WP_160728147.1">
    <property type="nucleotide sequence ID" value="NZ_WTYC01000004.1"/>
</dbReference>
<dbReference type="EMBL" id="WTYC01000004">
    <property type="protein sequence ID" value="MXO48605.1"/>
    <property type="molecule type" value="Genomic_DNA"/>
</dbReference>
<protein>
    <submittedName>
        <fullName evidence="4">NTP transferase domain-containing protein</fullName>
    </submittedName>
</protein>
<dbReference type="Gene3D" id="3.90.550.10">
    <property type="entry name" value="Spore Coat Polysaccharide Biosynthesis Protein SpsA, Chain A"/>
    <property type="match status" value="1"/>
</dbReference>
<dbReference type="PANTHER" id="PTHR19136:SF81">
    <property type="entry name" value="MOLYBDENUM COFACTOR GUANYLYLTRANSFERASE"/>
    <property type="match status" value="1"/>
</dbReference>
<name>A0A844XR41_9SPHN</name>
<accession>A0A844XR41</accession>
<evidence type="ECO:0000313" key="4">
    <source>
        <dbReference type="EMBL" id="MXO48605.1"/>
    </source>
</evidence>
<dbReference type="Pfam" id="PF12804">
    <property type="entry name" value="NTP_transf_3"/>
    <property type="match status" value="1"/>
</dbReference>
<gene>
    <name evidence="4" type="ORF">GRI69_10075</name>
</gene>
<evidence type="ECO:0000256" key="2">
    <source>
        <dbReference type="ARBA" id="ARBA00022842"/>
    </source>
</evidence>
<organism evidence="4 5">
    <name type="scientific">Qipengyuania vulgaris</name>
    <dbReference type="NCBI Taxonomy" id="291985"/>
    <lineage>
        <taxon>Bacteria</taxon>
        <taxon>Pseudomonadati</taxon>
        <taxon>Pseudomonadota</taxon>
        <taxon>Alphaproteobacteria</taxon>
        <taxon>Sphingomonadales</taxon>
        <taxon>Erythrobacteraceae</taxon>
        <taxon>Qipengyuania</taxon>
    </lineage>
</organism>
<comment type="caution">
    <text evidence="4">The sequence shown here is derived from an EMBL/GenBank/DDBJ whole genome shotgun (WGS) entry which is preliminary data.</text>
</comment>
<dbReference type="Proteomes" id="UP000448199">
    <property type="component" value="Unassembled WGS sequence"/>
</dbReference>
<sequence length="256" mass="27422">MTPSAIILAGSRPGGDPFAESVGVPHKALISLDGSTLLERVVSALRAAGIKRISVSCNAGPVAELARALQVATISAENGPSGSVAAAFKELGAPMIVTTSDHALLRKEWVGELIDKTPETADLSVMLAERSAIERALPSARRTYLRFSDGDWSGCNLFYLRTPRAGKAIDIWATVEADRKRPWRIAARLGVSTLIQMLFRRLSLSEGVARLGDRIGINATLVSATDGLAAVDVDKLEDLEAVRQILLERRNDPSEN</sequence>
<dbReference type="InterPro" id="IPR025877">
    <property type="entry name" value="MobA-like_NTP_Trfase"/>
</dbReference>
<evidence type="ECO:0000313" key="5">
    <source>
        <dbReference type="Proteomes" id="UP000448199"/>
    </source>
</evidence>
<proteinExistence type="predicted"/>
<dbReference type="GO" id="GO:0016779">
    <property type="term" value="F:nucleotidyltransferase activity"/>
    <property type="evidence" value="ECO:0007669"/>
    <property type="project" value="TreeGrafter"/>
</dbReference>
<evidence type="ECO:0000259" key="3">
    <source>
        <dbReference type="Pfam" id="PF12804"/>
    </source>
</evidence>
<keyword evidence="1 4" id="KW-0808">Transferase</keyword>